<evidence type="ECO:0000313" key="2">
    <source>
        <dbReference type="EMBL" id="OXA63949.1"/>
    </source>
</evidence>
<reference evidence="2 3" key="1">
    <citation type="submission" date="2015-12" db="EMBL/GenBank/DDBJ databases">
        <title>The genome of Folsomia candida.</title>
        <authorList>
            <person name="Faddeeva A."/>
            <person name="Derks M.F."/>
            <person name="Anvar Y."/>
            <person name="Smit S."/>
            <person name="Van Straalen N."/>
            <person name="Roelofs D."/>
        </authorList>
    </citation>
    <scope>NUCLEOTIDE SEQUENCE [LARGE SCALE GENOMIC DNA]</scope>
    <source>
        <strain evidence="2 3">VU population</strain>
        <tissue evidence="2">Whole body</tissue>
    </source>
</reference>
<keyword evidence="1" id="KW-0732">Signal</keyword>
<accession>A0A226F2D9</accession>
<keyword evidence="3" id="KW-1185">Reference proteome</keyword>
<proteinExistence type="predicted"/>
<dbReference type="AlphaFoldDB" id="A0A226F2D9"/>
<dbReference type="Gene3D" id="1.50.10.20">
    <property type="match status" value="1"/>
</dbReference>
<name>A0A226F2D9_FOLCA</name>
<evidence type="ECO:0000313" key="3">
    <source>
        <dbReference type="Proteomes" id="UP000198287"/>
    </source>
</evidence>
<evidence type="ECO:0000256" key="1">
    <source>
        <dbReference type="SAM" id="SignalP"/>
    </source>
</evidence>
<organism evidence="2 3">
    <name type="scientific">Folsomia candida</name>
    <name type="common">Springtail</name>
    <dbReference type="NCBI Taxonomy" id="158441"/>
    <lineage>
        <taxon>Eukaryota</taxon>
        <taxon>Metazoa</taxon>
        <taxon>Ecdysozoa</taxon>
        <taxon>Arthropoda</taxon>
        <taxon>Hexapoda</taxon>
        <taxon>Collembola</taxon>
        <taxon>Entomobryomorpha</taxon>
        <taxon>Isotomoidea</taxon>
        <taxon>Isotomidae</taxon>
        <taxon>Proisotominae</taxon>
        <taxon>Folsomia</taxon>
    </lineage>
</organism>
<dbReference type="OrthoDB" id="8249190at2759"/>
<comment type="caution">
    <text evidence="2">The sequence shown here is derived from an EMBL/GenBank/DDBJ whole genome shotgun (WGS) entry which is preliminary data.</text>
</comment>
<dbReference type="SUPFAM" id="SSF48208">
    <property type="entry name" value="Six-hairpin glycosidases"/>
    <property type="match status" value="1"/>
</dbReference>
<dbReference type="EMBL" id="LNIX01000001">
    <property type="protein sequence ID" value="OXA63949.1"/>
    <property type="molecule type" value="Genomic_DNA"/>
</dbReference>
<dbReference type="PANTHER" id="PTHR47791">
    <property type="entry name" value="MEIOTICALLY UP-REGULATED GENE 191 PROTEIN"/>
    <property type="match status" value="1"/>
</dbReference>
<dbReference type="InterPro" id="IPR053169">
    <property type="entry name" value="MUG_Protein"/>
</dbReference>
<feature type="signal peptide" evidence="1">
    <location>
        <begin position="1"/>
        <end position="18"/>
    </location>
</feature>
<dbReference type="GO" id="GO:0005975">
    <property type="term" value="P:carbohydrate metabolic process"/>
    <property type="evidence" value="ECO:0007669"/>
    <property type="project" value="InterPro"/>
</dbReference>
<evidence type="ECO:0008006" key="4">
    <source>
        <dbReference type="Google" id="ProtNLM"/>
    </source>
</evidence>
<protein>
    <recommendedName>
        <fullName evidence="4">Glycoside hydrolase family 76 protein</fullName>
    </recommendedName>
</protein>
<sequence length="469" mass="51661">MKLIFEILVVLSVTGSYGQNTCNIYCDGRNPDLSIDTRVILSTELFGRQISLYISDADNMGFAEISNGDPTDLIWLDRSWDGGISWTGKLGEVTIPTGSRSTNTMLYNVDNPADRQIGALRACGQPGNRDVIACTGWARSSVSAGTPVDAAATALMQFYDGTLWPTTGWWNGANCLQAIIDYIKVTGNRNYLYVVDEVFEKNKDLHDGNFTNEYIDDTLWWGLAWVGAYDITGDNKYLEMAKVDSDYSYLYKDDVCGGGLWWKTDRNYKNAIPNELFIKLAASLHNRIPGDTMYLNQAVEVVEWFKMSGMINAENLINDGLTSDCRNNGQVTWSYNQGVILGGLVELAIASGDPDGSYIKLATDITNAVIQSSNLNPNGILYEYGCEGGGGDCGGDGPSFKGIFTRNLGELDRYLPNRPYKSWLEAQAASNWNNNRNSLNQFGVHWSGPFDRANGANQHSAFEAFTAAV</sequence>
<dbReference type="InterPro" id="IPR008928">
    <property type="entry name" value="6-hairpin_glycosidase_sf"/>
</dbReference>
<dbReference type="Pfam" id="PF03663">
    <property type="entry name" value="Glyco_hydro_76"/>
    <property type="match status" value="1"/>
</dbReference>
<dbReference type="Proteomes" id="UP000198287">
    <property type="component" value="Unassembled WGS sequence"/>
</dbReference>
<dbReference type="OMA" id="WWPSANV"/>
<gene>
    <name evidence="2" type="ORF">Fcan01_03044</name>
</gene>
<dbReference type="InterPro" id="IPR005198">
    <property type="entry name" value="Glyco_hydro_76"/>
</dbReference>
<dbReference type="PANTHER" id="PTHR47791:SF3">
    <property type="entry name" value="MEIOTICALLY UP-REGULATED GENE 191 PROTEIN"/>
    <property type="match status" value="1"/>
</dbReference>
<feature type="chain" id="PRO_5013166759" description="Glycoside hydrolase family 76 protein" evidence="1">
    <location>
        <begin position="19"/>
        <end position="469"/>
    </location>
</feature>